<dbReference type="RefSeq" id="WP_067663865.1">
    <property type="nucleotide sequence ID" value="NZ_FQXG01000007.1"/>
</dbReference>
<dbReference type="GO" id="GO:0000166">
    <property type="term" value="F:nucleotide binding"/>
    <property type="evidence" value="ECO:0007669"/>
    <property type="project" value="UniProtKB-KW"/>
</dbReference>
<dbReference type="InterPro" id="IPR036188">
    <property type="entry name" value="FAD/NAD-bd_sf"/>
</dbReference>
<keyword evidence="2" id="KW-0547">Nucleotide-binding</keyword>
<dbReference type="InterPro" id="IPR050816">
    <property type="entry name" value="Flavin-dep_Halogenase_NPB"/>
</dbReference>
<dbReference type="AlphaFoldDB" id="A0A1M5YD02"/>
<gene>
    <name evidence="3" type="ORF">SAMN02745129_4085</name>
</gene>
<sequence length="512" mass="57113">MTGNGQIREIVIVGGGTAGWLAACHMARKHGDSGLRVTLVESPDIATIGVGEGTVPAMRQTLHYLGIRETDFIRRCDATLKQGIRFVDWRHAPNGTQRHHYYHPFDYPAIDGIDPTPYWLLSGQPGRYADAVGVQAQLCDAGLGPKTLVDAEFTGPAAYAYHLDAAKFAALLTEHATERLGVVHRKAEVLQVELGQNGQIAALHCSDGKLKGDLFVDCTGFAGRLIEGSLNVPWRDRSDTLFVDTALAIQVPYDDPEAPIACQTISTAMPAGWIWDIGLTGRRGIGHVYASSYIHCDQAEQQLRDYIGPAADGLDCRRIPMKVGYREQAWKGNCVAIGLSGGFVEPLEATGILLFDLLSRMLAEQLPGHQDELGAVANRFNRRVNHTWERVIDFIKLHYAVSERDDSAFWRDNRDPQSWSQTLQENLAHWRHALPSRYDFASTMEVFNLENYLYVLYGMGYDTQLLAERFPHAEQARQRAEAIARRHSQLKSQLLGHRQLISRIQQHGLQKV</sequence>
<keyword evidence="2" id="KW-0274">FAD</keyword>
<dbReference type="Proteomes" id="UP000184268">
    <property type="component" value="Unassembled WGS sequence"/>
</dbReference>
<accession>A0A1M5YD02</accession>
<feature type="binding site" evidence="2">
    <location>
        <position position="348"/>
    </location>
    <ligand>
        <name>L-tryptophan</name>
        <dbReference type="ChEBI" id="CHEBI:57912"/>
    </ligand>
</feature>
<name>A0A1M5YD02_9GAMM</name>
<proteinExistence type="predicted"/>
<feature type="binding site" evidence="2">
    <location>
        <begin position="15"/>
        <end position="18"/>
    </location>
    <ligand>
        <name>FAD</name>
        <dbReference type="ChEBI" id="CHEBI:57692"/>
    </ligand>
</feature>
<feature type="binding site" evidence="2">
    <location>
        <position position="352"/>
    </location>
    <ligand>
        <name>FAD</name>
        <dbReference type="ChEBI" id="CHEBI:57692"/>
    </ligand>
</feature>
<feature type="binding site" evidence="2">
    <location>
        <position position="81"/>
    </location>
    <ligand>
        <name>7-chloro-L-tryptophan</name>
        <dbReference type="ChEBI" id="CHEBI:58713"/>
    </ligand>
</feature>
<keyword evidence="2" id="KW-0285">Flavoprotein</keyword>
<evidence type="ECO:0000313" key="4">
    <source>
        <dbReference type="Proteomes" id="UP000184268"/>
    </source>
</evidence>
<dbReference type="PANTHER" id="PTHR43747">
    <property type="entry name" value="FAD-BINDING PROTEIN"/>
    <property type="match status" value="1"/>
</dbReference>
<organism evidence="3 4">
    <name type="scientific">Ferrimonas marina</name>
    <dbReference type="NCBI Taxonomy" id="299255"/>
    <lineage>
        <taxon>Bacteria</taxon>
        <taxon>Pseudomonadati</taxon>
        <taxon>Pseudomonadota</taxon>
        <taxon>Gammaproteobacteria</taxon>
        <taxon>Alteromonadales</taxon>
        <taxon>Ferrimonadaceae</taxon>
        <taxon>Ferrimonas</taxon>
    </lineage>
</organism>
<protein>
    <submittedName>
        <fullName evidence="3">Tryptophan halogenase</fullName>
    </submittedName>
</protein>
<dbReference type="SUPFAM" id="SSF51905">
    <property type="entry name" value="FAD/NAD(P)-binding domain"/>
    <property type="match status" value="1"/>
</dbReference>
<evidence type="ECO:0000313" key="3">
    <source>
        <dbReference type="EMBL" id="SHI09779.1"/>
    </source>
</evidence>
<dbReference type="OrthoDB" id="7178350at2"/>
<dbReference type="GO" id="GO:0004497">
    <property type="term" value="F:monooxygenase activity"/>
    <property type="evidence" value="ECO:0007669"/>
    <property type="project" value="InterPro"/>
</dbReference>
<reference evidence="3 4" key="1">
    <citation type="submission" date="2016-11" db="EMBL/GenBank/DDBJ databases">
        <authorList>
            <person name="Jaros S."/>
            <person name="Januszkiewicz K."/>
            <person name="Wedrychowicz H."/>
        </authorList>
    </citation>
    <scope>NUCLEOTIDE SEQUENCE [LARGE SCALE GENOMIC DNA]</scope>
    <source>
        <strain evidence="3 4">DSM 16917</strain>
    </source>
</reference>
<dbReference type="InterPro" id="IPR033856">
    <property type="entry name" value="Trp_halogen"/>
</dbReference>
<dbReference type="EMBL" id="FQXG01000007">
    <property type="protein sequence ID" value="SHI09779.1"/>
    <property type="molecule type" value="Genomic_DNA"/>
</dbReference>
<dbReference type="Gene3D" id="3.50.50.60">
    <property type="entry name" value="FAD/NAD(P)-binding domain"/>
    <property type="match status" value="1"/>
</dbReference>
<dbReference type="PANTHER" id="PTHR43747:SF4">
    <property type="entry name" value="FLAVIN-DEPENDENT TRYPTOPHAN HALOGENASE"/>
    <property type="match status" value="1"/>
</dbReference>
<feature type="binding site" evidence="2">
    <location>
        <position position="339"/>
    </location>
    <ligand>
        <name>FAD</name>
        <dbReference type="ChEBI" id="CHEBI:57692"/>
    </ligand>
</feature>
<feature type="active site" evidence="1">
    <location>
        <position position="81"/>
    </location>
</feature>
<dbReference type="STRING" id="299255.SAMN02745129_4085"/>
<evidence type="ECO:0000256" key="2">
    <source>
        <dbReference type="PIRSR" id="PIRSR011396-2"/>
    </source>
</evidence>
<dbReference type="InterPro" id="IPR006905">
    <property type="entry name" value="Flavin_halogenase"/>
</dbReference>
<keyword evidence="4" id="KW-1185">Reference proteome</keyword>
<dbReference type="Pfam" id="PF04820">
    <property type="entry name" value="Trp_halogenase"/>
    <property type="match status" value="1"/>
</dbReference>
<feature type="binding site" evidence="2">
    <location>
        <position position="189"/>
    </location>
    <ligand>
        <name>FAD</name>
        <dbReference type="ChEBI" id="CHEBI:57692"/>
    </ligand>
</feature>
<evidence type="ECO:0000256" key="1">
    <source>
        <dbReference type="PIRSR" id="PIRSR011396-1"/>
    </source>
</evidence>
<dbReference type="PIRSF" id="PIRSF011396">
    <property type="entry name" value="Trp_halogenase"/>
    <property type="match status" value="1"/>
</dbReference>